<evidence type="ECO:0000313" key="3">
    <source>
        <dbReference type="Proteomes" id="UP000193307"/>
    </source>
</evidence>
<proteinExistence type="predicted"/>
<keyword evidence="1" id="KW-1133">Transmembrane helix</keyword>
<dbReference type="AlphaFoldDB" id="A0A1Y5RR86"/>
<organism evidence="2 3">
    <name type="scientific">Pacificibacter marinus</name>
    <dbReference type="NCBI Taxonomy" id="658057"/>
    <lineage>
        <taxon>Bacteria</taxon>
        <taxon>Pseudomonadati</taxon>
        <taxon>Pseudomonadota</taxon>
        <taxon>Alphaproteobacteria</taxon>
        <taxon>Rhodobacterales</taxon>
        <taxon>Roseobacteraceae</taxon>
        <taxon>Pacificibacter</taxon>
    </lineage>
</organism>
<gene>
    <name evidence="2" type="ORF">PAM7971_00736</name>
</gene>
<feature type="transmembrane region" description="Helical" evidence="1">
    <location>
        <begin position="24"/>
        <end position="41"/>
    </location>
</feature>
<dbReference type="EMBL" id="FWFW01000002">
    <property type="protein sequence ID" value="SLN23210.1"/>
    <property type="molecule type" value="Genomic_DNA"/>
</dbReference>
<name>A0A1Y5RR86_9RHOB</name>
<protein>
    <submittedName>
        <fullName evidence="2">Uncharacterized protein</fullName>
    </submittedName>
</protein>
<keyword evidence="1" id="KW-0812">Transmembrane</keyword>
<sequence length="64" mass="7067">MPDVDTIEHVHVPLPAATVIMRRLYWLTNIVASLGGIGFCIHNAKRELFNAGPDAFAIRLYSSS</sequence>
<dbReference type="Proteomes" id="UP000193307">
    <property type="component" value="Unassembled WGS sequence"/>
</dbReference>
<accession>A0A1Y5RR86</accession>
<reference evidence="2 3" key="1">
    <citation type="submission" date="2017-03" db="EMBL/GenBank/DDBJ databases">
        <authorList>
            <person name="Afonso C.L."/>
            <person name="Miller P.J."/>
            <person name="Scott M.A."/>
            <person name="Spackman E."/>
            <person name="Goraichik I."/>
            <person name="Dimitrov K.M."/>
            <person name="Suarez D.L."/>
            <person name="Swayne D.E."/>
        </authorList>
    </citation>
    <scope>NUCLEOTIDE SEQUENCE [LARGE SCALE GENOMIC DNA]</scope>
    <source>
        <strain evidence="2 3">CECT 7971</strain>
    </source>
</reference>
<keyword evidence="1" id="KW-0472">Membrane</keyword>
<evidence type="ECO:0000313" key="2">
    <source>
        <dbReference type="EMBL" id="SLN23210.1"/>
    </source>
</evidence>
<evidence type="ECO:0000256" key="1">
    <source>
        <dbReference type="SAM" id="Phobius"/>
    </source>
</evidence>
<keyword evidence="3" id="KW-1185">Reference proteome</keyword>